<reference evidence="3" key="1">
    <citation type="submission" date="2022-08" db="EMBL/GenBank/DDBJ databases">
        <title>Genome sequencing of akame (Lates japonicus).</title>
        <authorList>
            <person name="Hashiguchi Y."/>
            <person name="Takahashi H."/>
        </authorList>
    </citation>
    <scope>NUCLEOTIDE SEQUENCE</scope>
    <source>
        <strain evidence="3">Kochi</strain>
    </source>
</reference>
<evidence type="ECO:0000313" key="3">
    <source>
        <dbReference type="EMBL" id="GLD72098.1"/>
    </source>
</evidence>
<feature type="signal peptide" evidence="2">
    <location>
        <begin position="1"/>
        <end position="21"/>
    </location>
</feature>
<gene>
    <name evidence="3" type="ORF">AKAME5_002342200</name>
</gene>
<proteinExistence type="predicted"/>
<dbReference type="Proteomes" id="UP001279410">
    <property type="component" value="Unassembled WGS sequence"/>
</dbReference>
<keyword evidence="4" id="KW-1185">Reference proteome</keyword>
<feature type="region of interest" description="Disordered" evidence="1">
    <location>
        <begin position="41"/>
        <end position="70"/>
    </location>
</feature>
<comment type="caution">
    <text evidence="3">The sequence shown here is derived from an EMBL/GenBank/DDBJ whole genome shotgun (WGS) entry which is preliminary data.</text>
</comment>
<evidence type="ECO:0000256" key="1">
    <source>
        <dbReference type="SAM" id="MobiDB-lite"/>
    </source>
</evidence>
<keyword evidence="2" id="KW-0732">Signal</keyword>
<dbReference type="EMBL" id="BRZM01000859">
    <property type="protein sequence ID" value="GLD72098.1"/>
    <property type="molecule type" value="Genomic_DNA"/>
</dbReference>
<protein>
    <submittedName>
        <fullName evidence="3">Butyrophilin subfamily 2 member A2-like isoform X1</fullName>
    </submittedName>
</protein>
<name>A0AAD3NGJ6_LATJO</name>
<feature type="chain" id="PRO_5042220137" evidence="2">
    <location>
        <begin position="22"/>
        <end position="70"/>
    </location>
</feature>
<feature type="compositionally biased region" description="Basic residues" evidence="1">
    <location>
        <begin position="51"/>
        <end position="70"/>
    </location>
</feature>
<dbReference type="AlphaFoldDB" id="A0AAD3NGJ6"/>
<sequence length="70" mass="8013">MKLKERMCFLVVSLFAEVVSATHQITSECILQWASGVTCGEAGQDGENSRPMKKKKLMKKKTKRRAFRKH</sequence>
<evidence type="ECO:0000256" key="2">
    <source>
        <dbReference type="SAM" id="SignalP"/>
    </source>
</evidence>
<accession>A0AAD3NGJ6</accession>
<organism evidence="3 4">
    <name type="scientific">Lates japonicus</name>
    <name type="common">Japanese lates</name>
    <dbReference type="NCBI Taxonomy" id="270547"/>
    <lineage>
        <taxon>Eukaryota</taxon>
        <taxon>Metazoa</taxon>
        <taxon>Chordata</taxon>
        <taxon>Craniata</taxon>
        <taxon>Vertebrata</taxon>
        <taxon>Euteleostomi</taxon>
        <taxon>Actinopterygii</taxon>
        <taxon>Neopterygii</taxon>
        <taxon>Teleostei</taxon>
        <taxon>Neoteleostei</taxon>
        <taxon>Acanthomorphata</taxon>
        <taxon>Carangaria</taxon>
        <taxon>Carangaria incertae sedis</taxon>
        <taxon>Centropomidae</taxon>
        <taxon>Lates</taxon>
    </lineage>
</organism>
<evidence type="ECO:0000313" key="4">
    <source>
        <dbReference type="Proteomes" id="UP001279410"/>
    </source>
</evidence>